<keyword evidence="6 17" id="KW-0812">Transmembrane</keyword>
<dbReference type="OrthoDB" id="6510177at2759"/>
<dbReference type="Gene3D" id="2.130.10.10">
    <property type="entry name" value="YVTN repeat-like/Quinoprotein amine dehydrogenase"/>
    <property type="match status" value="1"/>
</dbReference>
<feature type="transmembrane region" description="Helical" evidence="17">
    <location>
        <begin position="429"/>
        <end position="452"/>
    </location>
</feature>
<feature type="transmembrane region" description="Helical" evidence="17">
    <location>
        <begin position="507"/>
        <end position="528"/>
    </location>
</feature>
<evidence type="ECO:0000256" key="10">
    <source>
        <dbReference type="ARBA" id="ARBA00023034"/>
    </source>
</evidence>
<feature type="domain" description="SSD" evidence="18">
    <location>
        <begin position="298"/>
        <end position="452"/>
    </location>
</feature>
<evidence type="ECO:0000259" key="18">
    <source>
        <dbReference type="PROSITE" id="PS50156"/>
    </source>
</evidence>
<evidence type="ECO:0000256" key="13">
    <source>
        <dbReference type="ARBA" id="ARBA00023136"/>
    </source>
</evidence>
<evidence type="ECO:0000256" key="11">
    <source>
        <dbReference type="ARBA" id="ARBA00023098"/>
    </source>
</evidence>
<dbReference type="SUPFAM" id="SSF82866">
    <property type="entry name" value="Multidrug efflux transporter AcrB transmembrane domain"/>
    <property type="match status" value="1"/>
</dbReference>
<evidence type="ECO:0000313" key="20">
    <source>
        <dbReference type="Proteomes" id="UP000076722"/>
    </source>
</evidence>
<dbReference type="Pfam" id="PF12349">
    <property type="entry name" value="Sterol-sensing"/>
    <property type="match status" value="1"/>
</dbReference>
<evidence type="ECO:0000256" key="9">
    <source>
        <dbReference type="ARBA" id="ARBA00022989"/>
    </source>
</evidence>
<feature type="compositionally biased region" description="Polar residues" evidence="16">
    <location>
        <begin position="996"/>
        <end position="1013"/>
    </location>
</feature>
<dbReference type="SUPFAM" id="SSF50978">
    <property type="entry name" value="WD40 repeat-like"/>
    <property type="match status" value="1"/>
</dbReference>
<dbReference type="GO" id="GO:0032933">
    <property type="term" value="P:SREBP signaling pathway"/>
    <property type="evidence" value="ECO:0007669"/>
    <property type="project" value="InterPro"/>
</dbReference>
<dbReference type="Proteomes" id="UP000076722">
    <property type="component" value="Unassembled WGS sequence"/>
</dbReference>
<reference evidence="19 20" key="1">
    <citation type="journal article" date="2016" name="Mol. Biol. Evol.">
        <title>Comparative Genomics of Early-Diverging Mushroom-Forming Fungi Provides Insights into the Origins of Lignocellulose Decay Capabilities.</title>
        <authorList>
            <person name="Nagy L.G."/>
            <person name="Riley R."/>
            <person name="Tritt A."/>
            <person name="Adam C."/>
            <person name="Daum C."/>
            <person name="Floudas D."/>
            <person name="Sun H."/>
            <person name="Yadav J.S."/>
            <person name="Pangilinan J."/>
            <person name="Larsson K.H."/>
            <person name="Matsuura K."/>
            <person name="Barry K."/>
            <person name="Labutti K."/>
            <person name="Kuo R."/>
            <person name="Ohm R.A."/>
            <person name="Bhattacharya S.S."/>
            <person name="Shirouzu T."/>
            <person name="Yoshinaga Y."/>
            <person name="Martin F.M."/>
            <person name="Grigoriev I.V."/>
            <person name="Hibbett D.S."/>
        </authorList>
    </citation>
    <scope>NUCLEOTIDE SEQUENCE [LARGE SCALE GENOMIC DNA]</scope>
    <source>
        <strain evidence="19 20">HHB9708</strain>
    </source>
</reference>
<dbReference type="InterPro" id="IPR000731">
    <property type="entry name" value="SSD"/>
</dbReference>
<keyword evidence="5" id="KW-0853">WD repeat</keyword>
<keyword evidence="9 17" id="KW-1133">Transmembrane helix</keyword>
<name>A0A165AED9_9AGAM</name>
<feature type="transmembrane region" description="Helical" evidence="17">
    <location>
        <begin position="291"/>
        <end position="311"/>
    </location>
</feature>
<accession>A0A165AED9</accession>
<keyword evidence="13 17" id="KW-0472">Membrane</keyword>
<comment type="similarity">
    <text evidence="3">Belongs to the WD repeat SCAP family.</text>
</comment>
<evidence type="ECO:0000256" key="6">
    <source>
        <dbReference type="ARBA" id="ARBA00022692"/>
    </source>
</evidence>
<dbReference type="InterPro" id="IPR030225">
    <property type="entry name" value="SCAP"/>
</dbReference>
<keyword evidence="8" id="KW-0256">Endoplasmic reticulum</keyword>
<keyword evidence="7" id="KW-0677">Repeat</keyword>
<evidence type="ECO:0000256" key="8">
    <source>
        <dbReference type="ARBA" id="ARBA00022824"/>
    </source>
</evidence>
<keyword evidence="14" id="KW-0325">Glycoprotein</keyword>
<dbReference type="InterPro" id="IPR036322">
    <property type="entry name" value="WD40_repeat_dom_sf"/>
</dbReference>
<feature type="transmembrane region" description="Helical" evidence="17">
    <location>
        <begin position="323"/>
        <end position="349"/>
    </location>
</feature>
<dbReference type="PANTHER" id="PTHR46378:SF1">
    <property type="entry name" value="STEROL REGULATORY ELEMENT-BINDING PROTEIN CLEAVAGE-ACTIVATING PROTEIN"/>
    <property type="match status" value="1"/>
</dbReference>
<keyword evidence="15" id="KW-0753">Steroid metabolism</keyword>
<feature type="region of interest" description="Disordered" evidence="16">
    <location>
        <begin position="466"/>
        <end position="488"/>
    </location>
</feature>
<dbReference type="PANTHER" id="PTHR46378">
    <property type="entry name" value="STEROL REGULATORY ELEMENT-BINDING PROTEIN CLEAVAGE-ACTIVATING PROTEIN"/>
    <property type="match status" value="1"/>
</dbReference>
<keyword evidence="12" id="KW-0446">Lipid-binding</keyword>
<dbReference type="GO" id="GO:0045540">
    <property type="term" value="P:regulation of cholesterol biosynthetic process"/>
    <property type="evidence" value="ECO:0007669"/>
    <property type="project" value="TreeGrafter"/>
</dbReference>
<evidence type="ECO:0000256" key="5">
    <source>
        <dbReference type="ARBA" id="ARBA00022574"/>
    </source>
</evidence>
<dbReference type="PROSITE" id="PS50156">
    <property type="entry name" value="SSD"/>
    <property type="match status" value="1"/>
</dbReference>
<feature type="region of interest" description="Disordered" evidence="16">
    <location>
        <begin position="989"/>
        <end position="1026"/>
    </location>
</feature>
<feature type="compositionally biased region" description="Polar residues" evidence="16">
    <location>
        <begin position="466"/>
        <end position="475"/>
    </location>
</feature>
<keyword evidence="10" id="KW-0333">Golgi apparatus</keyword>
<evidence type="ECO:0000256" key="2">
    <source>
        <dbReference type="ARBA" id="ARBA00004653"/>
    </source>
</evidence>
<evidence type="ECO:0000256" key="12">
    <source>
        <dbReference type="ARBA" id="ARBA00023121"/>
    </source>
</evidence>
<proteinExistence type="inferred from homology"/>
<gene>
    <name evidence="19" type="ORF">SISNIDRAFT_434500</name>
</gene>
<evidence type="ECO:0000256" key="1">
    <source>
        <dbReference type="ARBA" id="ARBA00004477"/>
    </source>
</evidence>
<feature type="transmembrane region" description="Helical" evidence="17">
    <location>
        <begin position="28"/>
        <end position="46"/>
    </location>
</feature>
<keyword evidence="20" id="KW-1185">Reference proteome</keyword>
<dbReference type="EMBL" id="KV419394">
    <property type="protein sequence ID" value="KZS98874.1"/>
    <property type="molecule type" value="Genomic_DNA"/>
</dbReference>
<feature type="transmembrane region" description="Helical" evidence="17">
    <location>
        <begin position="406"/>
        <end position="423"/>
    </location>
</feature>
<dbReference type="GO" id="GO:0032934">
    <property type="term" value="F:sterol binding"/>
    <property type="evidence" value="ECO:0007669"/>
    <property type="project" value="InterPro"/>
</dbReference>
<evidence type="ECO:0000256" key="3">
    <source>
        <dbReference type="ARBA" id="ARBA00007410"/>
    </source>
</evidence>
<evidence type="ECO:0000256" key="4">
    <source>
        <dbReference type="ARBA" id="ARBA00019541"/>
    </source>
</evidence>
<evidence type="ECO:0000313" key="19">
    <source>
        <dbReference type="EMBL" id="KZS98874.1"/>
    </source>
</evidence>
<sequence>MWTYPYGVRELVSKAFHRFGIHCANHQIRVILISCVVITSLFYPALATYSTSKPVFHFSSRLLDYLLDPTGSTASTSTIKHLADLSEFWSNVDSLITPDNPLDLPRCSNHRKVRIERLLIHREPRTEFGSLAKDALLEAIYLQHNISQLLELQDETDPLRCLSDGQGNCVVLSPLALWNSSEEILSADLNILETIKRAPPLSISDIPLTLDMTLAARSSRHYSGSAVDFAYFLVLTYFFHEDDCVGKRQHNKWLNILDQLQSDSLRIRHGVQPPTLMALAYDPSHSSSSDISMFSGFLYLAYIMFFIYFSGSLRRIDTVHSKWGLAFTGLIEIVVSTITSVSVCALVGFRVTLVPWGILPVVIVFVGAENMFILVDAVTSTPISLPVKERIGVGLSRAGTSNTLKVVTYNSIFGTIAVFAYGAVKEFCIFAIVVLVAHWFLIHTFFVAVLSIDIQRLELSELLSQDPSLQPSVPTSAKVPDKSGSSPPAGFVGSVTRILHGRPRRNISLLVMLAIMATLYYATLPSFFTPEQEAAKASLLRESSPPDLQSPAWKIWSLLNPENDELFHLRIESPSIVTFSSLGLHLNHRPYWLRLVVLALRPVFWTTKIVIIPIAGTTGLLYLVLLYLLKNKELLDARNNRHHEDSFQPIDLEPVEENIQLMALPTSCEMDVDLLSCSADGIILAFVSAIDEVGVWRLADLHYTPLKIKALSGIKCEDISDTRSRSITAISVDSGGSFVSIGNMVGQIGFWRIDESLCEPCGIYKTAPYDVEVSSITFLSLDDMTSGPPTRIQASHSPIVLVCHTDGTAAEWKITPEPVVSLIKSSDAVETVRSLSVYSSNDPRTLLAFVLKDGAVEILERGDSAWDQQCRVQGGNPEDLVTQVQCLNAKIGGKYRSLLACVTDGGCISLWDGHSGECIHILENMHGRIDHLRLAEISSGICAKCGETQPESFAALFSMGELLFEYQIILTSRDQGLMCSCLVLQSPLSPKANLPRSRSGSISSATGASPTVRTRSRIASNASSTSTDNTFLFPVSGHGIHSRRSSELLNRRVSDGTSNCFEDEDDAESNPSFLGPRFADQSIPSPPPEDSIWAGVHCHRVTSIPLDRGVWDMSARQVIGIRRRARNTINGKSPPHTSNSSTSAVPASVLQRWEFWSFDPTKRDGMYLRASSLHDLADVTDRRSKNRDAIALERDSAGRSFPRLHFTRVLCFHAGSRVSAVGLGNSVVVLRTLFSR</sequence>
<evidence type="ECO:0000256" key="7">
    <source>
        <dbReference type="ARBA" id="ARBA00022737"/>
    </source>
</evidence>
<dbReference type="GO" id="GO:0005789">
    <property type="term" value="C:endoplasmic reticulum membrane"/>
    <property type="evidence" value="ECO:0007669"/>
    <property type="project" value="UniProtKB-SubCell"/>
</dbReference>
<keyword evidence="11" id="KW-0443">Lipid metabolism</keyword>
<dbReference type="GO" id="GO:0000139">
    <property type="term" value="C:Golgi membrane"/>
    <property type="evidence" value="ECO:0007669"/>
    <property type="project" value="UniProtKB-SubCell"/>
</dbReference>
<organism evidence="19 20">
    <name type="scientific">Sistotremastrum niveocremeum HHB9708</name>
    <dbReference type="NCBI Taxonomy" id="1314777"/>
    <lineage>
        <taxon>Eukaryota</taxon>
        <taxon>Fungi</taxon>
        <taxon>Dikarya</taxon>
        <taxon>Basidiomycota</taxon>
        <taxon>Agaricomycotina</taxon>
        <taxon>Agaricomycetes</taxon>
        <taxon>Sistotremastrales</taxon>
        <taxon>Sistotremastraceae</taxon>
        <taxon>Sertulicium</taxon>
        <taxon>Sertulicium niveocremeum</taxon>
    </lineage>
</organism>
<evidence type="ECO:0000256" key="16">
    <source>
        <dbReference type="SAM" id="MobiDB-lite"/>
    </source>
</evidence>
<evidence type="ECO:0000256" key="17">
    <source>
        <dbReference type="SAM" id="Phobius"/>
    </source>
</evidence>
<dbReference type="InterPro" id="IPR053958">
    <property type="entry name" value="HMGCR/SNAP/NPC1-like_SSD"/>
</dbReference>
<dbReference type="GO" id="GO:0008202">
    <property type="term" value="P:steroid metabolic process"/>
    <property type="evidence" value="ECO:0007669"/>
    <property type="project" value="UniProtKB-KW"/>
</dbReference>
<dbReference type="InterPro" id="IPR015943">
    <property type="entry name" value="WD40/YVTN_repeat-like_dom_sf"/>
</dbReference>
<dbReference type="STRING" id="1314777.A0A165AED9"/>
<feature type="transmembrane region" description="Helical" evidence="17">
    <location>
        <begin position="361"/>
        <end position="385"/>
    </location>
</feature>
<evidence type="ECO:0000256" key="15">
    <source>
        <dbReference type="ARBA" id="ARBA00023221"/>
    </source>
</evidence>
<protein>
    <recommendedName>
        <fullName evidence="4">Sterol regulatory element-binding protein cleavage-activating protein</fullName>
    </recommendedName>
</protein>
<dbReference type="GO" id="GO:0032936">
    <property type="term" value="C:SREBP-SCAP complex"/>
    <property type="evidence" value="ECO:0007669"/>
    <property type="project" value="TreeGrafter"/>
</dbReference>
<comment type="subcellular location">
    <subcellularLocation>
        <location evidence="1">Endoplasmic reticulum membrane</location>
        <topology evidence="1">Multi-pass membrane protein</topology>
    </subcellularLocation>
    <subcellularLocation>
        <location evidence="2">Golgi apparatus membrane</location>
        <topology evidence="2">Multi-pass membrane protein</topology>
    </subcellularLocation>
</comment>
<dbReference type="AlphaFoldDB" id="A0A165AED9"/>
<evidence type="ECO:0000256" key="14">
    <source>
        <dbReference type="ARBA" id="ARBA00023180"/>
    </source>
</evidence>